<evidence type="ECO:0000313" key="2">
    <source>
        <dbReference type="EMBL" id="MFC4024447.1"/>
    </source>
</evidence>
<keyword evidence="3" id="KW-1185">Reference proteome</keyword>
<dbReference type="InterPro" id="IPR025439">
    <property type="entry name" value="Spore_coat_CotO"/>
</dbReference>
<evidence type="ECO:0000313" key="3">
    <source>
        <dbReference type="Proteomes" id="UP001595772"/>
    </source>
</evidence>
<comment type="caution">
    <text evidence="2">The sequence shown here is derived from an EMBL/GenBank/DDBJ whole genome shotgun (WGS) entry which is preliminary data.</text>
</comment>
<gene>
    <name evidence="2" type="ORF">ACFOUV_11640</name>
</gene>
<sequence length="157" mass="18236">MREKKKYANDPLLYIHQPNIGNAQAPMQHSYLSSRKKAKQESSTVDEVVSVPKKLNRRQNSFQQEFKTEEPHQVKGKEEAPKRKNFKEMDIPEKINYFLNRPDFAPQVRCEIKTNGKNYRGIVTGFEENNVFIKPANRKTAIQIAIDEISDVQLLGF</sequence>
<feature type="compositionally biased region" description="Basic and acidic residues" evidence="1">
    <location>
        <begin position="66"/>
        <end position="86"/>
    </location>
</feature>
<dbReference type="Pfam" id="PF14153">
    <property type="entry name" value="Spore_coat_CotO"/>
    <property type="match status" value="1"/>
</dbReference>
<name>A0ABV8H0S5_9BACI</name>
<feature type="compositionally biased region" description="Polar residues" evidence="1">
    <location>
        <begin position="19"/>
        <end position="33"/>
    </location>
</feature>
<dbReference type="Proteomes" id="UP001595772">
    <property type="component" value="Unassembled WGS sequence"/>
</dbReference>
<accession>A0ABV8H0S5</accession>
<evidence type="ECO:0000256" key="1">
    <source>
        <dbReference type="SAM" id="MobiDB-lite"/>
    </source>
</evidence>
<organism evidence="2 3">
    <name type="scientific">Oceanobacillus longus</name>
    <dbReference type="NCBI Taxonomy" id="930120"/>
    <lineage>
        <taxon>Bacteria</taxon>
        <taxon>Bacillati</taxon>
        <taxon>Bacillota</taxon>
        <taxon>Bacilli</taxon>
        <taxon>Bacillales</taxon>
        <taxon>Bacillaceae</taxon>
        <taxon>Oceanobacillus</taxon>
    </lineage>
</organism>
<dbReference type="RefSeq" id="WP_379496941.1">
    <property type="nucleotide sequence ID" value="NZ_JBHSAO010000008.1"/>
</dbReference>
<keyword evidence="2" id="KW-0946">Virion</keyword>
<keyword evidence="2" id="KW-0167">Capsid protein</keyword>
<feature type="region of interest" description="Disordered" evidence="1">
    <location>
        <begin position="19"/>
        <end position="86"/>
    </location>
</feature>
<protein>
    <submittedName>
        <fullName evidence="2">CotO family spore coat protein</fullName>
    </submittedName>
</protein>
<dbReference type="EMBL" id="JBHSAO010000008">
    <property type="protein sequence ID" value="MFC4024447.1"/>
    <property type="molecule type" value="Genomic_DNA"/>
</dbReference>
<reference evidence="3" key="1">
    <citation type="journal article" date="2019" name="Int. J. Syst. Evol. Microbiol.">
        <title>The Global Catalogue of Microorganisms (GCM) 10K type strain sequencing project: providing services to taxonomists for standard genome sequencing and annotation.</title>
        <authorList>
            <consortium name="The Broad Institute Genomics Platform"/>
            <consortium name="The Broad Institute Genome Sequencing Center for Infectious Disease"/>
            <person name="Wu L."/>
            <person name="Ma J."/>
        </authorList>
    </citation>
    <scope>NUCLEOTIDE SEQUENCE [LARGE SCALE GENOMIC DNA]</scope>
    <source>
        <strain evidence="3">IBRC-M 10703</strain>
    </source>
</reference>
<proteinExistence type="predicted"/>